<dbReference type="EMBL" id="MU150235">
    <property type="protein sequence ID" value="KAF9467797.1"/>
    <property type="molecule type" value="Genomic_DNA"/>
</dbReference>
<gene>
    <name evidence="2" type="ORF">BDZ94DRAFT_906909</name>
</gene>
<organism evidence="2 3">
    <name type="scientific">Collybia nuda</name>
    <dbReference type="NCBI Taxonomy" id="64659"/>
    <lineage>
        <taxon>Eukaryota</taxon>
        <taxon>Fungi</taxon>
        <taxon>Dikarya</taxon>
        <taxon>Basidiomycota</taxon>
        <taxon>Agaricomycotina</taxon>
        <taxon>Agaricomycetes</taxon>
        <taxon>Agaricomycetidae</taxon>
        <taxon>Agaricales</taxon>
        <taxon>Tricholomatineae</taxon>
        <taxon>Clitocybaceae</taxon>
        <taxon>Collybia</taxon>
    </lineage>
</organism>
<reference evidence="2" key="1">
    <citation type="submission" date="2020-11" db="EMBL/GenBank/DDBJ databases">
        <authorList>
            <consortium name="DOE Joint Genome Institute"/>
            <person name="Ahrendt S."/>
            <person name="Riley R."/>
            <person name="Andreopoulos W."/>
            <person name="Labutti K."/>
            <person name="Pangilinan J."/>
            <person name="Ruiz-Duenas F.J."/>
            <person name="Barrasa J.M."/>
            <person name="Sanchez-Garcia M."/>
            <person name="Camarero S."/>
            <person name="Miyauchi S."/>
            <person name="Serrano A."/>
            <person name="Linde D."/>
            <person name="Babiker R."/>
            <person name="Drula E."/>
            <person name="Ayuso-Fernandez I."/>
            <person name="Pacheco R."/>
            <person name="Padilla G."/>
            <person name="Ferreira P."/>
            <person name="Barriuso J."/>
            <person name="Kellner H."/>
            <person name="Castanera R."/>
            <person name="Alfaro M."/>
            <person name="Ramirez L."/>
            <person name="Pisabarro A.G."/>
            <person name="Kuo A."/>
            <person name="Tritt A."/>
            <person name="Lipzen A."/>
            <person name="He G."/>
            <person name="Yan M."/>
            <person name="Ng V."/>
            <person name="Cullen D."/>
            <person name="Martin F."/>
            <person name="Rosso M.-N."/>
            <person name="Henrissat B."/>
            <person name="Hibbett D."/>
            <person name="Martinez A.T."/>
            <person name="Grigoriev I.V."/>
        </authorList>
    </citation>
    <scope>NUCLEOTIDE SEQUENCE</scope>
    <source>
        <strain evidence="2">CBS 247.69</strain>
    </source>
</reference>
<dbReference type="OrthoDB" id="2983138at2759"/>
<evidence type="ECO:0000256" key="1">
    <source>
        <dbReference type="SAM" id="SignalP"/>
    </source>
</evidence>
<protein>
    <recommendedName>
        <fullName evidence="4">Secreted protein</fullName>
    </recommendedName>
</protein>
<keyword evidence="1" id="KW-0732">Signal</keyword>
<proteinExistence type="predicted"/>
<sequence>MLCTGVFLMFVILAFIQLGVTLGITCDDGSPAAIQVSTVYNGTEMGIWSCVGSSAALVSTTTNITARSAEKLNLCPAKCTTLCRKPNQVLLDMQDCHDLAKYYADSGRFTVKGHQYMIWAYRTCKVTQYNHLDRDISYCYGHHNWAGTVDHITSKCRTKRHHNGGTCHFYDDSRSSSVIVVSPVLDSGS</sequence>
<dbReference type="Proteomes" id="UP000807353">
    <property type="component" value="Unassembled WGS sequence"/>
</dbReference>
<dbReference type="AlphaFoldDB" id="A0A9P6CIV5"/>
<comment type="caution">
    <text evidence="2">The sequence shown here is derived from an EMBL/GenBank/DDBJ whole genome shotgun (WGS) entry which is preliminary data.</text>
</comment>
<evidence type="ECO:0008006" key="4">
    <source>
        <dbReference type="Google" id="ProtNLM"/>
    </source>
</evidence>
<feature type="chain" id="PRO_5040294096" description="Secreted protein" evidence="1">
    <location>
        <begin position="24"/>
        <end position="189"/>
    </location>
</feature>
<evidence type="ECO:0000313" key="2">
    <source>
        <dbReference type="EMBL" id="KAF9467797.1"/>
    </source>
</evidence>
<accession>A0A9P6CIV5</accession>
<keyword evidence="3" id="KW-1185">Reference proteome</keyword>
<evidence type="ECO:0000313" key="3">
    <source>
        <dbReference type="Proteomes" id="UP000807353"/>
    </source>
</evidence>
<feature type="signal peptide" evidence="1">
    <location>
        <begin position="1"/>
        <end position="23"/>
    </location>
</feature>
<name>A0A9P6CIV5_9AGAR</name>